<dbReference type="PANTHER" id="PTHR43157">
    <property type="entry name" value="PHOSPHATIDYLINOSITOL-GLYCAN BIOSYNTHESIS CLASS F PROTEIN-RELATED"/>
    <property type="match status" value="1"/>
</dbReference>
<evidence type="ECO:0000256" key="1">
    <source>
        <dbReference type="ARBA" id="ARBA00006484"/>
    </source>
</evidence>
<dbReference type="Pfam" id="PF00106">
    <property type="entry name" value="adh_short"/>
    <property type="match status" value="2"/>
</dbReference>
<dbReference type="AlphaFoldDB" id="A0A8S4AW09"/>
<dbReference type="PANTHER" id="PTHR43157:SF69">
    <property type="entry name" value="RETINOL DEHYDROGENASE 12-LIKE"/>
    <property type="match status" value="1"/>
</dbReference>
<comment type="similarity">
    <text evidence="1">Belongs to the short-chain dehydrogenases/reductases (SDR) family.</text>
</comment>
<accession>A0A8S4AW09</accession>
<name>A0A8S4AW09_9TELE</name>
<dbReference type="SUPFAM" id="SSF51735">
    <property type="entry name" value="NAD(P)-binding Rossmann-fold domains"/>
    <property type="match status" value="2"/>
</dbReference>
<dbReference type="GO" id="GO:0016491">
    <property type="term" value="F:oxidoreductase activity"/>
    <property type="evidence" value="ECO:0007669"/>
    <property type="project" value="UniProtKB-KW"/>
</dbReference>
<dbReference type="Gene3D" id="3.40.50.720">
    <property type="entry name" value="NAD(P)-binding Rossmann-like Domain"/>
    <property type="match status" value="2"/>
</dbReference>
<evidence type="ECO:0000313" key="3">
    <source>
        <dbReference type="EMBL" id="CAG5895824.1"/>
    </source>
</evidence>
<proteinExistence type="inferred from homology"/>
<dbReference type="PRINTS" id="PR00080">
    <property type="entry name" value="SDRFAMILY"/>
</dbReference>
<keyword evidence="4" id="KW-1185">Reference proteome</keyword>
<organism evidence="3 4">
    <name type="scientific">Menidia menidia</name>
    <name type="common">Atlantic silverside</name>
    <dbReference type="NCBI Taxonomy" id="238744"/>
    <lineage>
        <taxon>Eukaryota</taxon>
        <taxon>Metazoa</taxon>
        <taxon>Chordata</taxon>
        <taxon>Craniata</taxon>
        <taxon>Vertebrata</taxon>
        <taxon>Euteleostomi</taxon>
        <taxon>Actinopterygii</taxon>
        <taxon>Neopterygii</taxon>
        <taxon>Teleostei</taxon>
        <taxon>Neoteleostei</taxon>
        <taxon>Acanthomorphata</taxon>
        <taxon>Ovalentaria</taxon>
        <taxon>Atherinomorphae</taxon>
        <taxon>Atheriniformes</taxon>
        <taxon>Atherinopsidae</taxon>
        <taxon>Menidiinae</taxon>
        <taxon>Menidia</taxon>
    </lineage>
</organism>
<dbReference type="OrthoDB" id="191139at2759"/>
<protein>
    <submittedName>
        <fullName evidence="3">(Atlantic silverside) hypothetical protein</fullName>
    </submittedName>
</protein>
<comment type="caution">
    <text evidence="3">The sequence shown here is derived from an EMBL/GenBank/DDBJ whole genome shotgun (WGS) entry which is preliminary data.</text>
</comment>
<dbReference type="InterPro" id="IPR036291">
    <property type="entry name" value="NAD(P)-bd_dom_sf"/>
</dbReference>
<dbReference type="InterPro" id="IPR002347">
    <property type="entry name" value="SDR_fam"/>
</dbReference>
<evidence type="ECO:0000313" key="4">
    <source>
        <dbReference type="Proteomes" id="UP000677803"/>
    </source>
</evidence>
<gene>
    <name evidence="3" type="ORF">MMEN_LOCUS6895</name>
</gene>
<sequence>MQAIRSLFFSKWSSDERLDGKTAIVTGGNTGIGKETVLGDTNKGEQAVSDIMRDVSGAKLVVRQLDLADTKSICLFAENIYNTEKTLHYLINNAGVAICPYDRTVDGYEMQFGVNHLGHFFLTFLLLDLLKHSAPSRVINLSSAAHAMGKIQFDDLNGEKHYHPVRAYAQSKLANVLFTRELAKRTEAIGIMVFSVDPGVVNTEITRHMRRPLVDIVKTFSFLIRTPAEGAHTTIYCTVTPEKQLVTGGFYRNCGYADSCRAGQDDGTALKLSGCCHHWTSEERLDGKTVIITGANTGIGKETARDLAKRGARIVMACRDLERAEEARSDILEDTGNENLVIRKLDLSDLKSIKAFADVINREEKQVNILINNAGIMMCPYSKTADGFEMQFGVNHLGHVLLTYLLLDLIKRSAPARIVVVASVAHTWTGLRLDDINSERSYDTMKAYGQSKLANVLFARSLAKRLQGTGVSVFSLHPGVVQSDLWRHQHQCIQVAVKIFRVFTKTTVEGAQTTIYCAVEPGLESLSGGYFSDCAPARCSRNAADDDLAQKLWEVTCNMLGLTWP</sequence>
<dbReference type="FunFam" id="3.40.50.720:FF:000353">
    <property type="entry name" value="WW domain-containing oxidoreductase"/>
    <property type="match status" value="1"/>
</dbReference>
<dbReference type="EMBL" id="CAJRST010006668">
    <property type="protein sequence ID" value="CAG5895824.1"/>
    <property type="molecule type" value="Genomic_DNA"/>
</dbReference>
<keyword evidence="2" id="KW-0560">Oxidoreductase</keyword>
<evidence type="ECO:0000256" key="2">
    <source>
        <dbReference type="ARBA" id="ARBA00023002"/>
    </source>
</evidence>
<dbReference type="PRINTS" id="PR00081">
    <property type="entry name" value="GDHRDH"/>
</dbReference>
<reference evidence="3" key="1">
    <citation type="submission" date="2021-05" db="EMBL/GenBank/DDBJ databases">
        <authorList>
            <person name="Tigano A."/>
        </authorList>
    </citation>
    <scope>NUCLEOTIDE SEQUENCE</scope>
</reference>
<dbReference type="Proteomes" id="UP000677803">
    <property type="component" value="Unassembled WGS sequence"/>
</dbReference>